<evidence type="ECO:0000256" key="2">
    <source>
        <dbReference type="RuleBase" id="RU367162"/>
    </source>
</evidence>
<dbReference type="InterPro" id="IPR011107">
    <property type="entry name" value="PPI_Ypi1"/>
</dbReference>
<keyword evidence="5" id="KW-1185">Reference proteome</keyword>
<feature type="compositionally biased region" description="Acidic residues" evidence="3">
    <location>
        <begin position="98"/>
        <end position="115"/>
    </location>
</feature>
<dbReference type="Proteomes" id="UP000636479">
    <property type="component" value="Unassembled WGS sequence"/>
</dbReference>
<evidence type="ECO:0000256" key="3">
    <source>
        <dbReference type="SAM" id="MobiDB-lite"/>
    </source>
</evidence>
<gene>
    <name evidence="4" type="ORF">MIND_00281500</name>
</gene>
<accession>A0A8H6T9Z5</accession>
<dbReference type="GO" id="GO:0008157">
    <property type="term" value="F:protein phosphatase 1 binding"/>
    <property type="evidence" value="ECO:0007669"/>
    <property type="project" value="TreeGrafter"/>
</dbReference>
<comment type="subcellular location">
    <subcellularLocation>
        <location evidence="2">Nucleus</location>
    </subcellularLocation>
</comment>
<dbReference type="OrthoDB" id="307488at2759"/>
<dbReference type="GO" id="GO:0005634">
    <property type="term" value="C:nucleus"/>
    <property type="evidence" value="ECO:0007669"/>
    <property type="project" value="UniProtKB-SubCell"/>
</dbReference>
<dbReference type="PANTHER" id="PTHR20835">
    <property type="entry name" value="E3 UBIQUITIN-PROTEIN LIGASE PPP1R11-RELATED"/>
    <property type="match status" value="1"/>
</dbReference>
<feature type="region of interest" description="Disordered" evidence="3">
    <location>
        <begin position="1"/>
        <end position="79"/>
    </location>
</feature>
<keyword evidence="2" id="KW-0539">Nucleus</keyword>
<feature type="region of interest" description="Disordered" evidence="3">
    <location>
        <begin position="92"/>
        <end position="183"/>
    </location>
</feature>
<protein>
    <recommendedName>
        <fullName evidence="2">Type 1 phosphatases regulator</fullName>
    </recommendedName>
</protein>
<proteinExistence type="inferred from homology"/>
<dbReference type="EMBL" id="JACAZF010000002">
    <property type="protein sequence ID" value="KAF7312672.1"/>
    <property type="molecule type" value="Genomic_DNA"/>
</dbReference>
<name>A0A8H6T9Z5_9AGAR</name>
<dbReference type="PANTHER" id="PTHR20835:SF0">
    <property type="entry name" value="E3 UBIQUITIN-PROTEIN LIGASE PPP1R11"/>
    <property type="match status" value="1"/>
</dbReference>
<evidence type="ECO:0000256" key="1">
    <source>
        <dbReference type="ARBA" id="ARBA00005605"/>
    </source>
</evidence>
<dbReference type="GO" id="GO:0004865">
    <property type="term" value="F:protein serine/threonine phosphatase inhibitor activity"/>
    <property type="evidence" value="ECO:0007669"/>
    <property type="project" value="UniProtKB-UniRule"/>
</dbReference>
<organism evidence="4 5">
    <name type="scientific">Mycena indigotica</name>
    <dbReference type="NCBI Taxonomy" id="2126181"/>
    <lineage>
        <taxon>Eukaryota</taxon>
        <taxon>Fungi</taxon>
        <taxon>Dikarya</taxon>
        <taxon>Basidiomycota</taxon>
        <taxon>Agaricomycotina</taxon>
        <taxon>Agaricomycetes</taxon>
        <taxon>Agaricomycetidae</taxon>
        <taxon>Agaricales</taxon>
        <taxon>Marasmiineae</taxon>
        <taxon>Mycenaceae</taxon>
        <taxon>Mycena</taxon>
    </lineage>
</organism>
<evidence type="ECO:0000313" key="5">
    <source>
        <dbReference type="Proteomes" id="UP000636479"/>
    </source>
</evidence>
<sequence>MAVATRRRPNTSAPGDGSRTMTITSAPPQEEDGSGEVSDSGEGPSEVGTLRLRGELPPRSAGRRRVVWDADVVDNEGCGRKSSKICCIYHKPRNFDESSSESDSSDSGDDSSGEEYDARIAARRRLEQRQHERSHPHPHSDSDGAAEIDSTITQLEQPPPTTNAYEKAPPSSSRKGKARRKSGKCSFVALTFANLFQVD</sequence>
<comment type="caution">
    <text evidence="4">The sequence shown here is derived from an EMBL/GenBank/DDBJ whole genome shotgun (WGS) entry which is preliminary data.</text>
</comment>
<feature type="compositionally biased region" description="Basic and acidic residues" evidence="3">
    <location>
        <begin position="116"/>
        <end position="142"/>
    </location>
</feature>
<evidence type="ECO:0000313" key="4">
    <source>
        <dbReference type="EMBL" id="KAF7312672.1"/>
    </source>
</evidence>
<dbReference type="GeneID" id="59342201"/>
<feature type="compositionally biased region" description="Basic residues" evidence="3">
    <location>
        <begin position="174"/>
        <end position="183"/>
    </location>
</feature>
<reference evidence="4" key="1">
    <citation type="submission" date="2020-05" db="EMBL/GenBank/DDBJ databases">
        <title>Mycena genomes resolve the evolution of fungal bioluminescence.</title>
        <authorList>
            <person name="Tsai I.J."/>
        </authorList>
    </citation>
    <scope>NUCLEOTIDE SEQUENCE</scope>
    <source>
        <strain evidence="4">171206Taipei</strain>
    </source>
</reference>
<comment type="similarity">
    <text evidence="1 2">Belongs to the YPI1 family.</text>
</comment>
<dbReference type="AlphaFoldDB" id="A0A8H6T9Z5"/>
<dbReference type="RefSeq" id="XP_037224780.1">
    <property type="nucleotide sequence ID" value="XM_037359685.1"/>
</dbReference>
<comment type="function">
    <text evidence="2">Regulator of type 1 phosphatases which maintains protein phosphatase activity under strict control.</text>
</comment>
<feature type="compositionally biased region" description="Low complexity" evidence="3">
    <location>
        <begin position="35"/>
        <end position="48"/>
    </location>
</feature>
<dbReference type="Pfam" id="PF07491">
    <property type="entry name" value="PPI_Ypi1"/>
    <property type="match status" value="1"/>
</dbReference>